<evidence type="ECO:0000259" key="1">
    <source>
        <dbReference type="Pfam" id="PF01451"/>
    </source>
</evidence>
<dbReference type="Gene3D" id="3.40.50.2300">
    <property type="match status" value="1"/>
</dbReference>
<dbReference type="AlphaFoldDB" id="A0A382P5D1"/>
<organism evidence="2">
    <name type="scientific">marine metagenome</name>
    <dbReference type="NCBI Taxonomy" id="408172"/>
    <lineage>
        <taxon>unclassified sequences</taxon>
        <taxon>metagenomes</taxon>
        <taxon>ecological metagenomes</taxon>
    </lineage>
</organism>
<protein>
    <recommendedName>
        <fullName evidence="1">Phosphotyrosine protein phosphatase I domain-containing protein</fullName>
    </recommendedName>
</protein>
<dbReference type="Pfam" id="PF01451">
    <property type="entry name" value="LMWPc"/>
    <property type="match status" value="1"/>
</dbReference>
<dbReference type="EMBL" id="UINC01104176">
    <property type="protein sequence ID" value="SVC67132.1"/>
    <property type="molecule type" value="Genomic_DNA"/>
</dbReference>
<sequence length="47" mass="4969">MVAPNSDSGGISNKHLDKLMTESAKNTTEVLFICMGNICRSPSAEAV</sequence>
<feature type="domain" description="Phosphotyrosine protein phosphatase I" evidence="1">
    <location>
        <begin position="30"/>
        <end position="47"/>
    </location>
</feature>
<reference evidence="2" key="1">
    <citation type="submission" date="2018-05" db="EMBL/GenBank/DDBJ databases">
        <authorList>
            <person name="Lanie J.A."/>
            <person name="Ng W.-L."/>
            <person name="Kazmierczak K.M."/>
            <person name="Andrzejewski T.M."/>
            <person name="Davidsen T.M."/>
            <person name="Wayne K.J."/>
            <person name="Tettelin H."/>
            <person name="Glass J.I."/>
            <person name="Rusch D."/>
            <person name="Podicherti R."/>
            <person name="Tsui H.-C.T."/>
            <person name="Winkler M.E."/>
        </authorList>
    </citation>
    <scope>NUCLEOTIDE SEQUENCE</scope>
</reference>
<gene>
    <name evidence="2" type="ORF">METZ01_LOCUS319986</name>
</gene>
<accession>A0A382P5D1</accession>
<dbReference type="SUPFAM" id="SSF52788">
    <property type="entry name" value="Phosphotyrosine protein phosphatases I"/>
    <property type="match status" value="1"/>
</dbReference>
<dbReference type="InterPro" id="IPR036196">
    <property type="entry name" value="Ptyr_pPase_sf"/>
</dbReference>
<dbReference type="InterPro" id="IPR023485">
    <property type="entry name" value="Ptyr_pPase"/>
</dbReference>
<name>A0A382P5D1_9ZZZZ</name>
<evidence type="ECO:0000313" key="2">
    <source>
        <dbReference type="EMBL" id="SVC67132.1"/>
    </source>
</evidence>
<feature type="non-terminal residue" evidence="2">
    <location>
        <position position="47"/>
    </location>
</feature>
<proteinExistence type="predicted"/>